<protein>
    <recommendedName>
        <fullName evidence="2">Autophagy-related protein 13</fullName>
    </recommendedName>
</protein>
<feature type="compositionally biased region" description="Low complexity" evidence="3">
    <location>
        <begin position="65"/>
        <end position="80"/>
    </location>
</feature>
<dbReference type="GO" id="GO:1990316">
    <property type="term" value="C:Atg1/ULK1 kinase complex"/>
    <property type="evidence" value="ECO:0007669"/>
    <property type="project" value="InterPro"/>
</dbReference>
<keyword evidence="2" id="KW-0072">Autophagy</keyword>
<dbReference type="GO" id="GO:0006914">
    <property type="term" value="P:autophagy"/>
    <property type="evidence" value="ECO:0007669"/>
    <property type="project" value="UniProtKB-KW"/>
</dbReference>
<comment type="caution">
    <text evidence="5">The sequence shown here is derived from an EMBL/GenBank/DDBJ whole genome shotgun (WGS) entry which is preliminary data.</text>
</comment>
<feature type="domain" description="Autophagy-related protein 13 N-terminal" evidence="4">
    <location>
        <begin position="22"/>
        <end position="119"/>
    </location>
</feature>
<keyword evidence="6" id="KW-1185">Reference proteome</keyword>
<evidence type="ECO:0000256" key="1">
    <source>
        <dbReference type="ARBA" id="ARBA00005246"/>
    </source>
</evidence>
<dbReference type="Proteomes" id="UP001222325">
    <property type="component" value="Unassembled WGS sequence"/>
</dbReference>
<feature type="region of interest" description="Disordered" evidence="3">
    <location>
        <begin position="65"/>
        <end position="88"/>
    </location>
</feature>
<sequence>MSQFPISSASTPLHSTFCIQHPQPQRALVHTQQVTAHAAQVRSSRAPLLEEWVYAFAAPASSSASAHSAARPSTSTSRSNSTDDGGRRPSTIYKSAIPLFRALFALLHVLPAWNHARQTVGAQGWCCVLRTRTGGRGGVWTRPYIVLPRWRLVPSTRLLRCSCHLLATQLHRLRPNDRAVNRDRRQR</sequence>
<evidence type="ECO:0000313" key="6">
    <source>
        <dbReference type="Proteomes" id="UP001222325"/>
    </source>
</evidence>
<dbReference type="InterPro" id="IPR036570">
    <property type="entry name" value="HORMA_dom_sf"/>
</dbReference>
<comment type="similarity">
    <text evidence="1 2">Belongs to the ATG13 family. Fungi subfamily.</text>
</comment>
<organism evidence="5 6">
    <name type="scientific">Mycena belliarum</name>
    <dbReference type="NCBI Taxonomy" id="1033014"/>
    <lineage>
        <taxon>Eukaryota</taxon>
        <taxon>Fungi</taxon>
        <taxon>Dikarya</taxon>
        <taxon>Basidiomycota</taxon>
        <taxon>Agaricomycotina</taxon>
        <taxon>Agaricomycetes</taxon>
        <taxon>Agaricomycetidae</taxon>
        <taxon>Agaricales</taxon>
        <taxon>Marasmiineae</taxon>
        <taxon>Mycenaceae</taxon>
        <taxon>Mycena</taxon>
    </lineage>
</organism>
<evidence type="ECO:0000256" key="2">
    <source>
        <dbReference type="RuleBase" id="RU361214"/>
    </source>
</evidence>
<reference evidence="5" key="1">
    <citation type="submission" date="2023-03" db="EMBL/GenBank/DDBJ databases">
        <title>Massive genome expansion in bonnet fungi (Mycena s.s.) driven by repeated elements and novel gene families across ecological guilds.</title>
        <authorList>
            <consortium name="Lawrence Berkeley National Laboratory"/>
            <person name="Harder C.B."/>
            <person name="Miyauchi S."/>
            <person name="Viragh M."/>
            <person name="Kuo A."/>
            <person name="Thoen E."/>
            <person name="Andreopoulos B."/>
            <person name="Lu D."/>
            <person name="Skrede I."/>
            <person name="Drula E."/>
            <person name="Henrissat B."/>
            <person name="Morin E."/>
            <person name="Kohler A."/>
            <person name="Barry K."/>
            <person name="LaButti K."/>
            <person name="Morin E."/>
            <person name="Salamov A."/>
            <person name="Lipzen A."/>
            <person name="Mereny Z."/>
            <person name="Hegedus B."/>
            <person name="Baldrian P."/>
            <person name="Stursova M."/>
            <person name="Weitz H."/>
            <person name="Taylor A."/>
            <person name="Grigoriev I.V."/>
            <person name="Nagy L.G."/>
            <person name="Martin F."/>
            <person name="Kauserud H."/>
        </authorList>
    </citation>
    <scope>NUCLEOTIDE SEQUENCE</scope>
    <source>
        <strain evidence="5">CBHHK173m</strain>
    </source>
</reference>
<dbReference type="Pfam" id="PF10033">
    <property type="entry name" value="ATG13"/>
    <property type="match status" value="1"/>
</dbReference>
<evidence type="ECO:0000256" key="3">
    <source>
        <dbReference type="SAM" id="MobiDB-lite"/>
    </source>
</evidence>
<dbReference type="Gene3D" id="3.30.900.10">
    <property type="entry name" value="HORMA domain"/>
    <property type="match status" value="1"/>
</dbReference>
<dbReference type="EMBL" id="JARJCN010000104">
    <property type="protein sequence ID" value="KAJ7075076.1"/>
    <property type="molecule type" value="Genomic_DNA"/>
</dbReference>
<evidence type="ECO:0000259" key="4">
    <source>
        <dbReference type="Pfam" id="PF10033"/>
    </source>
</evidence>
<dbReference type="AlphaFoldDB" id="A0AAD6TNZ9"/>
<proteinExistence type="inferred from homology"/>
<dbReference type="InterPro" id="IPR018731">
    <property type="entry name" value="Atg13_N"/>
</dbReference>
<name>A0AAD6TNZ9_9AGAR</name>
<evidence type="ECO:0000313" key="5">
    <source>
        <dbReference type="EMBL" id="KAJ7075076.1"/>
    </source>
</evidence>
<accession>A0AAD6TNZ9</accession>
<gene>
    <name evidence="5" type="ORF">B0H15DRAFT_1027288</name>
</gene>